<evidence type="ECO:0000313" key="3">
    <source>
        <dbReference type="EMBL" id="VFS74265.1"/>
    </source>
</evidence>
<feature type="compositionally biased region" description="Basic residues" evidence="1">
    <location>
        <begin position="111"/>
        <end position="120"/>
    </location>
</feature>
<dbReference type="Proteomes" id="UP000332594">
    <property type="component" value="Unassembled WGS sequence"/>
</dbReference>
<dbReference type="Pfam" id="PF02625">
    <property type="entry name" value="XdhC_CoxI"/>
    <property type="match status" value="1"/>
</dbReference>
<sequence>MNIFSEAARLEAQNCPFALAQIVESRGSTPRHSAQMLIRADGTIVGTIGGGMVERKVIDEALEAMAEKASRMFHGRMARSGTDAVGSDCGGAMSVFISVPLPAAAAGAGRGRARQSRRGAGRGAAWV</sequence>
<dbReference type="EMBL" id="CAADJG010000002">
    <property type="protein sequence ID" value="VFS74265.1"/>
    <property type="molecule type" value="Genomic_DNA"/>
</dbReference>
<feature type="region of interest" description="Disordered" evidence="1">
    <location>
        <begin position="107"/>
        <end position="127"/>
    </location>
</feature>
<reference evidence="3 4" key="1">
    <citation type="submission" date="2019-03" db="EMBL/GenBank/DDBJ databases">
        <authorList>
            <consortium name="Pathogen Informatics"/>
        </authorList>
    </citation>
    <scope>NUCLEOTIDE SEQUENCE [LARGE SCALE GENOMIC DNA]</scope>
    <source>
        <strain evidence="3 4">NCTC13038</strain>
    </source>
</reference>
<gene>
    <name evidence="3" type="ORF">NCTC13038_03177</name>
</gene>
<name>A0A485BKC6_RAOTE</name>
<proteinExistence type="predicted"/>
<evidence type="ECO:0000259" key="2">
    <source>
        <dbReference type="Pfam" id="PF02625"/>
    </source>
</evidence>
<dbReference type="InterPro" id="IPR052698">
    <property type="entry name" value="MoCofactor_Util/Proc"/>
</dbReference>
<dbReference type="InterPro" id="IPR003777">
    <property type="entry name" value="XdhC_CoxI"/>
</dbReference>
<dbReference type="PANTHER" id="PTHR30388">
    <property type="entry name" value="ALDEHYDE OXIDOREDUCTASE MOLYBDENUM COFACTOR ASSEMBLY PROTEIN"/>
    <property type="match status" value="1"/>
</dbReference>
<dbReference type="AlphaFoldDB" id="A0A485BKC6"/>
<accession>A0A485BKC6</accession>
<evidence type="ECO:0000256" key="1">
    <source>
        <dbReference type="SAM" id="MobiDB-lite"/>
    </source>
</evidence>
<organism evidence="3 4">
    <name type="scientific">Raoultella terrigena</name>
    <name type="common">Klebsiella terrigena</name>
    <dbReference type="NCBI Taxonomy" id="577"/>
    <lineage>
        <taxon>Bacteria</taxon>
        <taxon>Pseudomonadati</taxon>
        <taxon>Pseudomonadota</taxon>
        <taxon>Gammaproteobacteria</taxon>
        <taxon>Enterobacterales</taxon>
        <taxon>Enterobacteriaceae</taxon>
        <taxon>Klebsiella/Raoultella group</taxon>
        <taxon>Raoultella</taxon>
    </lineage>
</organism>
<evidence type="ECO:0000313" key="4">
    <source>
        <dbReference type="Proteomes" id="UP000332594"/>
    </source>
</evidence>
<feature type="domain" description="XdhC- CoxI" evidence="2">
    <location>
        <begin position="12"/>
        <end position="73"/>
    </location>
</feature>
<dbReference type="PANTHER" id="PTHR30388:SF6">
    <property type="entry name" value="XANTHINE DEHYDROGENASE SUBUNIT A-RELATED"/>
    <property type="match status" value="1"/>
</dbReference>
<protein>
    <submittedName>
        <fullName evidence="3">Xanthine dehydrogenase accessory protein XdhC</fullName>
    </submittedName>
</protein>